<accession>A0A383EA10</accession>
<dbReference type="AlphaFoldDB" id="A0A383EA10"/>
<organism evidence="7">
    <name type="scientific">marine metagenome</name>
    <dbReference type="NCBI Taxonomy" id="408172"/>
    <lineage>
        <taxon>unclassified sequences</taxon>
        <taxon>metagenomes</taxon>
        <taxon>ecological metagenomes</taxon>
    </lineage>
</organism>
<dbReference type="GO" id="GO:0005886">
    <property type="term" value="C:plasma membrane"/>
    <property type="evidence" value="ECO:0007669"/>
    <property type="project" value="UniProtKB-SubCell"/>
</dbReference>
<dbReference type="InterPro" id="IPR050367">
    <property type="entry name" value="APC_superfamily"/>
</dbReference>
<proteinExistence type="predicted"/>
<evidence type="ECO:0000256" key="5">
    <source>
        <dbReference type="ARBA" id="ARBA00023136"/>
    </source>
</evidence>
<protein>
    <recommendedName>
        <fullName evidence="8">Amino acid permease/ SLC12A domain-containing protein</fullName>
    </recommendedName>
</protein>
<feature type="transmembrane region" description="Helical" evidence="6">
    <location>
        <begin position="96"/>
        <end position="118"/>
    </location>
</feature>
<gene>
    <name evidence="7" type="ORF">METZ01_LOCUS506087</name>
</gene>
<dbReference type="InterPro" id="IPR002293">
    <property type="entry name" value="AA/rel_permease1"/>
</dbReference>
<dbReference type="GO" id="GO:0022857">
    <property type="term" value="F:transmembrane transporter activity"/>
    <property type="evidence" value="ECO:0007669"/>
    <property type="project" value="InterPro"/>
</dbReference>
<sequence length="150" mass="15620">MSSESKSTGLVRSLSLSQAVMIGVASMIGGAIFVLVGPGINAAGPALIVAFMLNGFITLFTALTYAELGSALPATGGGYKWVREGLPRPNSYLSGWMAWFAHTIAGSLYAVAFGTFLGHLLKSAEIMDDALGLPLEKMFAGIAIVIFAFI</sequence>
<evidence type="ECO:0000256" key="2">
    <source>
        <dbReference type="ARBA" id="ARBA00022475"/>
    </source>
</evidence>
<evidence type="ECO:0000313" key="7">
    <source>
        <dbReference type="EMBL" id="SVE53233.1"/>
    </source>
</evidence>
<evidence type="ECO:0008006" key="8">
    <source>
        <dbReference type="Google" id="ProtNLM"/>
    </source>
</evidence>
<keyword evidence="5 6" id="KW-0472">Membrane</keyword>
<dbReference type="EMBL" id="UINC01223867">
    <property type="protein sequence ID" value="SVE53233.1"/>
    <property type="molecule type" value="Genomic_DNA"/>
</dbReference>
<dbReference type="PANTHER" id="PTHR42770">
    <property type="entry name" value="AMINO ACID TRANSPORTER-RELATED"/>
    <property type="match status" value="1"/>
</dbReference>
<feature type="transmembrane region" description="Helical" evidence="6">
    <location>
        <begin position="130"/>
        <end position="149"/>
    </location>
</feature>
<dbReference type="Pfam" id="PF13520">
    <property type="entry name" value="AA_permease_2"/>
    <property type="match status" value="1"/>
</dbReference>
<feature type="non-terminal residue" evidence="7">
    <location>
        <position position="150"/>
    </location>
</feature>
<reference evidence="7" key="1">
    <citation type="submission" date="2018-05" db="EMBL/GenBank/DDBJ databases">
        <authorList>
            <person name="Lanie J.A."/>
            <person name="Ng W.-L."/>
            <person name="Kazmierczak K.M."/>
            <person name="Andrzejewski T.M."/>
            <person name="Davidsen T.M."/>
            <person name="Wayne K.J."/>
            <person name="Tettelin H."/>
            <person name="Glass J.I."/>
            <person name="Rusch D."/>
            <person name="Podicherti R."/>
            <person name="Tsui H.-C.T."/>
            <person name="Winkler M.E."/>
        </authorList>
    </citation>
    <scope>NUCLEOTIDE SEQUENCE</scope>
</reference>
<keyword evidence="3 6" id="KW-0812">Transmembrane</keyword>
<feature type="transmembrane region" description="Helical" evidence="6">
    <location>
        <begin position="47"/>
        <end position="66"/>
    </location>
</feature>
<keyword evidence="4 6" id="KW-1133">Transmembrane helix</keyword>
<dbReference type="PANTHER" id="PTHR42770:SF11">
    <property type="entry name" value="INNER MEMBRANE TRANSPORT PROTEIN YBAT"/>
    <property type="match status" value="1"/>
</dbReference>
<keyword evidence="2" id="KW-1003">Cell membrane</keyword>
<evidence type="ECO:0000256" key="6">
    <source>
        <dbReference type="SAM" id="Phobius"/>
    </source>
</evidence>
<name>A0A383EA10_9ZZZZ</name>
<dbReference type="Gene3D" id="1.20.1740.10">
    <property type="entry name" value="Amino acid/polyamine transporter I"/>
    <property type="match status" value="1"/>
</dbReference>
<feature type="transmembrane region" description="Helical" evidence="6">
    <location>
        <begin position="20"/>
        <end position="40"/>
    </location>
</feature>
<comment type="subcellular location">
    <subcellularLocation>
        <location evidence="1">Cell membrane</location>
        <topology evidence="1">Multi-pass membrane protein</topology>
    </subcellularLocation>
</comment>
<evidence type="ECO:0000256" key="1">
    <source>
        <dbReference type="ARBA" id="ARBA00004651"/>
    </source>
</evidence>
<evidence type="ECO:0000256" key="4">
    <source>
        <dbReference type="ARBA" id="ARBA00022989"/>
    </source>
</evidence>
<evidence type="ECO:0000256" key="3">
    <source>
        <dbReference type="ARBA" id="ARBA00022692"/>
    </source>
</evidence>